<evidence type="ECO:0000313" key="4">
    <source>
        <dbReference type="EMBL" id="MCV3217326.1"/>
    </source>
</evidence>
<protein>
    <submittedName>
        <fullName evidence="4">Transposase</fullName>
    </submittedName>
</protein>
<feature type="compositionally biased region" description="Basic and acidic residues" evidence="2">
    <location>
        <begin position="301"/>
        <end position="315"/>
    </location>
</feature>
<proteinExistence type="predicted"/>
<dbReference type="Proteomes" id="UP001526143">
    <property type="component" value="Unassembled WGS sequence"/>
</dbReference>
<dbReference type="NCBIfam" id="NF040570">
    <property type="entry name" value="guided_TnpB"/>
    <property type="match status" value="1"/>
</dbReference>
<gene>
    <name evidence="4" type="ORF">OGM63_28095</name>
</gene>
<dbReference type="EMBL" id="JAOWRF010000398">
    <property type="protein sequence ID" value="MCV3217326.1"/>
    <property type="molecule type" value="Genomic_DNA"/>
</dbReference>
<dbReference type="InterPro" id="IPR010095">
    <property type="entry name" value="Cas12f1-like_TNB"/>
</dbReference>
<organism evidence="4 5">
    <name type="scientific">Plectonema radiosum NIES-515</name>
    <dbReference type="NCBI Taxonomy" id="2986073"/>
    <lineage>
        <taxon>Bacteria</taxon>
        <taxon>Bacillati</taxon>
        <taxon>Cyanobacteriota</taxon>
        <taxon>Cyanophyceae</taxon>
        <taxon>Oscillatoriophycideae</taxon>
        <taxon>Oscillatoriales</taxon>
        <taxon>Microcoleaceae</taxon>
        <taxon>Plectonema</taxon>
    </lineage>
</organism>
<evidence type="ECO:0000256" key="2">
    <source>
        <dbReference type="SAM" id="MobiDB-lite"/>
    </source>
</evidence>
<keyword evidence="1" id="KW-0238">DNA-binding</keyword>
<keyword evidence="5" id="KW-1185">Reference proteome</keyword>
<accession>A0ABT3B7I0</accession>
<reference evidence="4 5" key="1">
    <citation type="submission" date="2022-10" db="EMBL/GenBank/DDBJ databases">
        <title>Identification of biosynthetic pathway for the production of the potent trypsin inhibitor radiosumin.</title>
        <authorList>
            <person name="Fewer D.P."/>
            <person name="Delbaje E."/>
            <person name="Ouyang X."/>
            <person name="Agostino P.D."/>
            <person name="Wahlsten M."/>
            <person name="Jokela J."/>
            <person name="Permi P."/>
            <person name="Haapaniemi E."/>
            <person name="Koistinen H."/>
        </authorList>
    </citation>
    <scope>NUCLEOTIDE SEQUENCE [LARGE SCALE GENOMIC DNA]</scope>
    <source>
        <strain evidence="4 5">NIES-515</strain>
    </source>
</reference>
<dbReference type="Pfam" id="PF07282">
    <property type="entry name" value="Cas12f1-like_TNB"/>
    <property type="match status" value="1"/>
</dbReference>
<evidence type="ECO:0000259" key="3">
    <source>
        <dbReference type="Pfam" id="PF07282"/>
    </source>
</evidence>
<comment type="caution">
    <text evidence="4">The sequence shown here is derived from an EMBL/GenBank/DDBJ whole genome shotgun (WGS) entry which is preliminary data.</text>
</comment>
<feature type="region of interest" description="Disordered" evidence="2">
    <location>
        <begin position="267"/>
        <end position="318"/>
    </location>
</feature>
<evidence type="ECO:0000313" key="5">
    <source>
        <dbReference type="Proteomes" id="UP001526143"/>
    </source>
</evidence>
<dbReference type="RefSeq" id="WP_263749033.1">
    <property type="nucleotide sequence ID" value="NZ_JAOWRF010000398.1"/>
</dbReference>
<feature type="compositionally biased region" description="Basic residues" evidence="2">
    <location>
        <begin position="284"/>
        <end position="300"/>
    </location>
</feature>
<sequence>MAAKTTSFVTEIPLITTSFDLSVLAARLEAGRQLYNAVLSEGKNRLQLVRDSELYQQARLIDKKDKKAKSAAFQSCREVYHFSDYDLQHKANKTAIASVWIKSHLDANTIQKIATRAFKALERMAFGKAKKVRFKQKGQFASLEGKTNKQGIRWINNGVEWSKLKLPGIITNDPIILYGLNSKIKYVRLVRRILNKKTFWFAQLVCEGEPYQKPKNIIGESSTVGIDLGVSTVAIVGDDETIWTTFGVELTSKQKKIRKLQRKIDRQRRANNPNNFNPNGTVKKGSKRWHKSNRYKKTAAKKREIERKQARERKSSHGRLVNQTLKLGKNLKTEKVSVKAWQKNWGKSIGFKSPASFQSELKRKAENAGGTVLMFSTYHTALSQTCLCGNKQKKSLSQRVHNCSKCGLTMQRDILSAYLSRHVDPKTETLSIQSARDGWLGMEQCLLDGWQNGSNQSALPCD</sequence>
<name>A0ABT3B7I0_9CYAN</name>
<evidence type="ECO:0000256" key="1">
    <source>
        <dbReference type="ARBA" id="ARBA00023125"/>
    </source>
</evidence>
<feature type="domain" description="Cas12f1-like TNB" evidence="3">
    <location>
        <begin position="356"/>
        <end position="418"/>
    </location>
</feature>